<proteinExistence type="predicted"/>
<organism evidence="1 2">
    <name type="scientific">Tetranychus urticae</name>
    <name type="common">Two-spotted spider mite</name>
    <dbReference type="NCBI Taxonomy" id="32264"/>
    <lineage>
        <taxon>Eukaryota</taxon>
        <taxon>Metazoa</taxon>
        <taxon>Ecdysozoa</taxon>
        <taxon>Arthropoda</taxon>
        <taxon>Chelicerata</taxon>
        <taxon>Arachnida</taxon>
        <taxon>Acari</taxon>
        <taxon>Acariformes</taxon>
        <taxon>Trombidiformes</taxon>
        <taxon>Prostigmata</taxon>
        <taxon>Eleutherengona</taxon>
        <taxon>Raphignathae</taxon>
        <taxon>Tetranychoidea</taxon>
        <taxon>Tetranychidae</taxon>
        <taxon>Tetranychus</taxon>
    </lineage>
</organism>
<dbReference type="AlphaFoldDB" id="T1L1C7"/>
<sequence>MAAIVSYCYCVTPMVCLKLRPGHFSC</sequence>
<dbReference type="EnsemblMetazoa" id="tetur31g01280.1">
    <property type="protein sequence ID" value="tetur31g01280.1"/>
    <property type="gene ID" value="tetur31g01280"/>
</dbReference>
<reference evidence="2" key="1">
    <citation type="submission" date="2011-08" db="EMBL/GenBank/DDBJ databases">
        <authorList>
            <person name="Rombauts S."/>
        </authorList>
    </citation>
    <scope>NUCLEOTIDE SEQUENCE</scope>
    <source>
        <strain evidence="2">London</strain>
    </source>
</reference>
<keyword evidence="2" id="KW-1185">Reference proteome</keyword>
<name>T1L1C7_TETUR</name>
<evidence type="ECO:0000313" key="1">
    <source>
        <dbReference type="EnsemblMetazoa" id="tetur31g01280.1"/>
    </source>
</evidence>
<dbReference type="HOGENOM" id="CLU_3417534_0_0_1"/>
<protein>
    <submittedName>
        <fullName evidence="1">Uncharacterized protein</fullName>
    </submittedName>
</protein>
<reference evidence="1" key="2">
    <citation type="submission" date="2015-06" db="UniProtKB">
        <authorList>
            <consortium name="EnsemblMetazoa"/>
        </authorList>
    </citation>
    <scope>IDENTIFICATION</scope>
</reference>
<accession>T1L1C7</accession>
<dbReference type="EMBL" id="CAEY01000891">
    <property type="status" value="NOT_ANNOTATED_CDS"/>
    <property type="molecule type" value="Genomic_DNA"/>
</dbReference>
<evidence type="ECO:0000313" key="2">
    <source>
        <dbReference type="Proteomes" id="UP000015104"/>
    </source>
</evidence>
<dbReference type="Proteomes" id="UP000015104">
    <property type="component" value="Unassembled WGS sequence"/>
</dbReference>